<dbReference type="PANTHER" id="PTHR14226:SF57">
    <property type="entry name" value="BLR7027 PROTEIN"/>
    <property type="match status" value="1"/>
</dbReference>
<sequence length="481" mass="52983">MPRVPPVTTATRPLMVLPSRLGFAPEGRRHVPGVNARARERVDSQPRVLARPFRAVPWRGALGRVDWEPSAFLSAGRHHTRSIRERTSMTQPHAPQDRPQVIVVFQGGGALGAYHVGAYQALEEAGLHPDWVSGISIGAFTAALVAGNRPEKRLERLEAFWKEVSWPGTEWGSLLKGRMRQLFNLGSHMTSLLFGQPGFYSPRLVPPSLAFPGSPEALSFYSTRPMRSTLRRLVDFDYINSRATRLSLGATRVSDGHLVFFDNTRGIVGPEHVLASGALPPAFPPSLIDGELYWDGGCVTNTPLNAILDDPPKRHAVVFMIDLFDARAPLPTAMDEASWRMKSIQYAGRTSSHLEQFAKVWNLRSAVTRVVRRASASSPMAFSEEAEAKPTPRLDIIHLTYQRGEHQLSSSDAEFSRASIAERRADGYRDMQRALATCPWTQPAPEGGPQAFSDDGTEQAGGTALIHRVEGDEVHTQVPLS</sequence>
<dbReference type="GO" id="GO:0016042">
    <property type="term" value="P:lipid catabolic process"/>
    <property type="evidence" value="ECO:0007669"/>
    <property type="project" value="UniProtKB-UniRule"/>
</dbReference>
<protein>
    <submittedName>
        <fullName evidence="7">Patatin-like phospholipase family protein</fullName>
    </submittedName>
</protein>
<dbReference type="CDD" id="cd07209">
    <property type="entry name" value="Pat_hypo_Ecoli_Z1214_like"/>
    <property type="match status" value="1"/>
</dbReference>
<feature type="region of interest" description="Disordered" evidence="5">
    <location>
        <begin position="78"/>
        <end position="98"/>
    </location>
</feature>
<comment type="caution">
    <text evidence="7">The sequence shown here is derived from an EMBL/GenBank/DDBJ whole genome shotgun (WGS) entry which is preliminary data.</text>
</comment>
<dbReference type="GO" id="GO:0016787">
    <property type="term" value="F:hydrolase activity"/>
    <property type="evidence" value="ECO:0007669"/>
    <property type="project" value="UniProtKB-UniRule"/>
</dbReference>
<dbReference type="Pfam" id="PF01734">
    <property type="entry name" value="Patatin"/>
    <property type="match status" value="1"/>
</dbReference>
<dbReference type="Pfam" id="PF12536">
    <property type="entry name" value="DUF3734"/>
    <property type="match status" value="1"/>
</dbReference>
<dbReference type="InterPro" id="IPR050301">
    <property type="entry name" value="NTE"/>
</dbReference>
<feature type="short sequence motif" description="GXGXXG" evidence="4">
    <location>
        <begin position="107"/>
        <end position="112"/>
    </location>
</feature>
<dbReference type="InterPro" id="IPR002641">
    <property type="entry name" value="PNPLA_dom"/>
</dbReference>
<keyword evidence="3 4" id="KW-0443">Lipid metabolism</keyword>
<keyword evidence="2 4" id="KW-0442">Lipid degradation</keyword>
<dbReference type="InterPro" id="IPR016035">
    <property type="entry name" value="Acyl_Trfase/lysoPLipase"/>
</dbReference>
<accession>A0A3A8PMH6</accession>
<dbReference type="Gene3D" id="3.40.1090.10">
    <property type="entry name" value="Cytosolic phospholipase A2 catalytic domain"/>
    <property type="match status" value="2"/>
</dbReference>
<dbReference type="PANTHER" id="PTHR14226">
    <property type="entry name" value="NEUROPATHY TARGET ESTERASE/SWISS CHEESE D.MELANOGASTER"/>
    <property type="match status" value="1"/>
</dbReference>
<feature type="active site" description="Proton acceptor" evidence="4">
    <location>
        <position position="295"/>
    </location>
</feature>
<feature type="region of interest" description="Disordered" evidence="5">
    <location>
        <begin position="440"/>
        <end position="463"/>
    </location>
</feature>
<evidence type="ECO:0000256" key="5">
    <source>
        <dbReference type="SAM" id="MobiDB-lite"/>
    </source>
</evidence>
<feature type="active site" description="Nucleophile" evidence="4">
    <location>
        <position position="136"/>
    </location>
</feature>
<evidence type="ECO:0000313" key="8">
    <source>
        <dbReference type="Proteomes" id="UP000267003"/>
    </source>
</evidence>
<dbReference type="SUPFAM" id="SSF52151">
    <property type="entry name" value="FabD/lysophospholipase-like"/>
    <property type="match status" value="1"/>
</dbReference>
<dbReference type="Proteomes" id="UP000267003">
    <property type="component" value="Unassembled WGS sequence"/>
</dbReference>
<dbReference type="PROSITE" id="PS51635">
    <property type="entry name" value="PNPLA"/>
    <property type="match status" value="1"/>
</dbReference>
<evidence type="ECO:0000256" key="2">
    <source>
        <dbReference type="ARBA" id="ARBA00022963"/>
    </source>
</evidence>
<reference evidence="8" key="1">
    <citation type="submission" date="2018-09" db="EMBL/GenBank/DDBJ databases">
        <authorList>
            <person name="Livingstone P.G."/>
            <person name="Whitworth D.E."/>
        </authorList>
    </citation>
    <scope>NUCLEOTIDE SEQUENCE [LARGE SCALE GENOMIC DNA]</scope>
    <source>
        <strain evidence="8">AB050A</strain>
    </source>
</reference>
<name>A0A3A8PMH6_9BACT</name>
<feature type="short sequence motif" description="GXSXG" evidence="4">
    <location>
        <begin position="134"/>
        <end position="138"/>
    </location>
</feature>
<evidence type="ECO:0000256" key="1">
    <source>
        <dbReference type="ARBA" id="ARBA00022801"/>
    </source>
</evidence>
<evidence type="ECO:0000256" key="3">
    <source>
        <dbReference type="ARBA" id="ARBA00023098"/>
    </source>
</evidence>
<dbReference type="EMBL" id="RAWK01000234">
    <property type="protein sequence ID" value="RKH57587.1"/>
    <property type="molecule type" value="Genomic_DNA"/>
</dbReference>
<dbReference type="InterPro" id="IPR021095">
    <property type="entry name" value="DUF3734"/>
</dbReference>
<proteinExistence type="predicted"/>
<evidence type="ECO:0000259" key="6">
    <source>
        <dbReference type="PROSITE" id="PS51635"/>
    </source>
</evidence>
<keyword evidence="8" id="KW-1185">Reference proteome</keyword>
<keyword evidence="1 4" id="KW-0378">Hydrolase</keyword>
<evidence type="ECO:0000256" key="4">
    <source>
        <dbReference type="PROSITE-ProRule" id="PRU01161"/>
    </source>
</evidence>
<gene>
    <name evidence="7" type="ORF">D7W81_30880</name>
</gene>
<dbReference type="AlphaFoldDB" id="A0A3A8PMH6"/>
<feature type="domain" description="PNPLA" evidence="6">
    <location>
        <begin position="103"/>
        <end position="308"/>
    </location>
</feature>
<evidence type="ECO:0000313" key="7">
    <source>
        <dbReference type="EMBL" id="RKH57587.1"/>
    </source>
</evidence>
<feature type="short sequence motif" description="DGA/G" evidence="4">
    <location>
        <begin position="295"/>
        <end position="297"/>
    </location>
</feature>
<organism evidence="7 8">
    <name type="scientific">Corallococcus aberystwythensis</name>
    <dbReference type="NCBI Taxonomy" id="2316722"/>
    <lineage>
        <taxon>Bacteria</taxon>
        <taxon>Pseudomonadati</taxon>
        <taxon>Myxococcota</taxon>
        <taxon>Myxococcia</taxon>
        <taxon>Myxococcales</taxon>
        <taxon>Cystobacterineae</taxon>
        <taxon>Myxococcaceae</taxon>
        <taxon>Corallococcus</taxon>
    </lineage>
</organism>